<keyword evidence="6" id="KW-1185">Reference proteome</keyword>
<dbReference type="SUPFAM" id="SSF54368">
    <property type="entry name" value="Glutamine synthetase, N-terminal domain"/>
    <property type="match status" value="1"/>
</dbReference>
<evidence type="ECO:0000256" key="1">
    <source>
        <dbReference type="ARBA" id="ARBA00022598"/>
    </source>
</evidence>
<accession>A0A3E1RB72</accession>
<evidence type="ECO:0000256" key="3">
    <source>
        <dbReference type="RuleBase" id="RU000384"/>
    </source>
</evidence>
<gene>
    <name evidence="5" type="ORF">DIC66_12535</name>
</gene>
<protein>
    <submittedName>
        <fullName evidence="5">Glutamine synthetase</fullName>
    </submittedName>
</protein>
<proteinExistence type="inferred from homology"/>
<comment type="caution">
    <text evidence="5">The sequence shown here is derived from an EMBL/GenBank/DDBJ whole genome shotgun (WGS) entry which is preliminary data.</text>
</comment>
<dbReference type="EMBL" id="QFZK01000007">
    <property type="protein sequence ID" value="RFO96597.1"/>
    <property type="molecule type" value="Genomic_DNA"/>
</dbReference>
<dbReference type="InterPro" id="IPR008146">
    <property type="entry name" value="Gln_synth_cat_dom"/>
</dbReference>
<comment type="similarity">
    <text evidence="2 3">Belongs to the glutamine synthetase family.</text>
</comment>
<dbReference type="Pfam" id="PF00120">
    <property type="entry name" value="Gln-synt_C"/>
    <property type="match status" value="1"/>
</dbReference>
<organism evidence="5 6">
    <name type="scientific">Rhodoferax lacus</name>
    <dbReference type="NCBI Taxonomy" id="2184758"/>
    <lineage>
        <taxon>Bacteria</taxon>
        <taxon>Pseudomonadati</taxon>
        <taxon>Pseudomonadota</taxon>
        <taxon>Betaproteobacteria</taxon>
        <taxon>Burkholderiales</taxon>
        <taxon>Comamonadaceae</taxon>
        <taxon>Rhodoferax</taxon>
    </lineage>
</organism>
<dbReference type="GO" id="GO:0006542">
    <property type="term" value="P:glutamine biosynthetic process"/>
    <property type="evidence" value="ECO:0007669"/>
    <property type="project" value="InterPro"/>
</dbReference>
<reference evidence="5 6" key="1">
    <citation type="submission" date="2018-05" db="EMBL/GenBank/DDBJ databases">
        <title>Rhodoferax soyangensis sp.nov., isolated from an oligotrophic freshwater lake.</title>
        <authorList>
            <person name="Park M."/>
        </authorList>
    </citation>
    <scope>NUCLEOTIDE SEQUENCE [LARGE SCALE GENOMIC DNA]</scope>
    <source>
        <strain evidence="5 6">IMCC26218</strain>
    </source>
</reference>
<dbReference type="Proteomes" id="UP000260665">
    <property type="component" value="Unassembled WGS sequence"/>
</dbReference>
<dbReference type="InterPro" id="IPR036651">
    <property type="entry name" value="Gln_synt_N_sf"/>
</dbReference>
<dbReference type="AlphaFoldDB" id="A0A3E1RB72"/>
<sequence>MPAASFAAGSELRIAQAIPMQCVTGDYSYDPVFPDADPDVRLVPDYATLKRSPWSSVPRAFAIHDCVELSGEPCAFSARSLLETVVARYTAQGLTPVVAPEIEFYLTAPCTNPDQPLTAPLTRNGRAEAGQSAFSMNMLNEHAAFWDAFRSALESLGVQSDTWIHEVGTSQFEINLMHGDPLAVADQAFLFKYAAKEIAIQHGLNAVFMAKPIAGAPGSSMHLHQSVVDSAGRNIFSTDDGQESAAFGHFIAGLQTYGPDLMLVFAPFVNSYRRFVVGSQAPINLAWGHDNRTAGLRIPQSGPAARRVENRIAGADANPYLAIAASLAAGLAGMNERLQPSEPLDAGANAYLQAHALERSFLPAHERMAHSPSARRLLGEAFVTGYCAVKALEYQSYLHEISAWERRFLLPQV</sequence>
<keyword evidence="1" id="KW-0436">Ligase</keyword>
<dbReference type="GO" id="GO:0004356">
    <property type="term" value="F:glutamine synthetase activity"/>
    <property type="evidence" value="ECO:0007669"/>
    <property type="project" value="InterPro"/>
</dbReference>
<evidence type="ECO:0000313" key="5">
    <source>
        <dbReference type="EMBL" id="RFO96597.1"/>
    </source>
</evidence>
<dbReference type="OrthoDB" id="9807095at2"/>
<evidence type="ECO:0000259" key="4">
    <source>
        <dbReference type="PROSITE" id="PS51987"/>
    </source>
</evidence>
<dbReference type="PROSITE" id="PS51987">
    <property type="entry name" value="GS_CATALYTIC"/>
    <property type="match status" value="1"/>
</dbReference>
<dbReference type="InterPro" id="IPR014746">
    <property type="entry name" value="Gln_synth/guanido_kin_cat_dom"/>
</dbReference>
<dbReference type="Gene3D" id="3.30.590.10">
    <property type="entry name" value="Glutamine synthetase/guanido kinase, catalytic domain"/>
    <property type="match status" value="1"/>
</dbReference>
<dbReference type="PANTHER" id="PTHR43785:SF3">
    <property type="entry name" value="GS CATALYTIC DOMAIN-CONTAINING PROTEIN"/>
    <property type="match status" value="1"/>
</dbReference>
<evidence type="ECO:0000313" key="6">
    <source>
        <dbReference type="Proteomes" id="UP000260665"/>
    </source>
</evidence>
<evidence type="ECO:0000256" key="2">
    <source>
        <dbReference type="PROSITE-ProRule" id="PRU01331"/>
    </source>
</evidence>
<feature type="domain" description="GS catalytic" evidence="4">
    <location>
        <begin position="78"/>
        <end position="413"/>
    </location>
</feature>
<dbReference type="PANTHER" id="PTHR43785">
    <property type="entry name" value="GAMMA-GLUTAMYLPUTRESCINE SYNTHETASE"/>
    <property type="match status" value="1"/>
</dbReference>
<dbReference type="GO" id="GO:0006598">
    <property type="term" value="P:polyamine catabolic process"/>
    <property type="evidence" value="ECO:0007669"/>
    <property type="project" value="TreeGrafter"/>
</dbReference>
<dbReference type="SUPFAM" id="SSF55931">
    <property type="entry name" value="Glutamine synthetase/guanido kinase"/>
    <property type="match status" value="1"/>
</dbReference>
<dbReference type="SMART" id="SM01230">
    <property type="entry name" value="Gln-synt_C"/>
    <property type="match status" value="1"/>
</dbReference>
<name>A0A3E1RB72_9BURK</name>